<dbReference type="Gramene" id="LPERR06G16620.1">
    <property type="protein sequence ID" value="LPERR06G16620.1"/>
    <property type="gene ID" value="LPERR06G16620"/>
</dbReference>
<feature type="region of interest" description="Disordered" evidence="1">
    <location>
        <begin position="33"/>
        <end position="86"/>
    </location>
</feature>
<reference evidence="3" key="2">
    <citation type="submission" date="2013-12" db="EMBL/GenBank/DDBJ databases">
        <authorList>
            <person name="Yu Y."/>
            <person name="Lee S."/>
            <person name="de Baynast K."/>
            <person name="Wissotski M."/>
            <person name="Liu L."/>
            <person name="Talag J."/>
            <person name="Goicoechea J."/>
            <person name="Angelova A."/>
            <person name="Jetty R."/>
            <person name="Kudrna D."/>
            <person name="Golser W."/>
            <person name="Rivera L."/>
            <person name="Zhang J."/>
            <person name="Wing R."/>
        </authorList>
    </citation>
    <scope>NUCLEOTIDE SEQUENCE</scope>
</reference>
<dbReference type="Proteomes" id="UP000032180">
    <property type="component" value="Chromosome 6"/>
</dbReference>
<reference evidence="2 3" key="1">
    <citation type="submission" date="2012-08" db="EMBL/GenBank/DDBJ databases">
        <title>Oryza genome evolution.</title>
        <authorList>
            <person name="Wing R.A."/>
        </authorList>
    </citation>
    <scope>NUCLEOTIDE SEQUENCE</scope>
</reference>
<sequence>MVMCGERPAPRAAPCPCRLIAAVADAASLPLTPDRHRIPAAPPPTPPCLTSTDAVSPQANDTTSPEEDGDEEFEFVDDDDMALMDI</sequence>
<dbReference type="EnsemblPlants" id="LPERR06G16620.1">
    <property type="protein sequence ID" value="LPERR06G16620.1"/>
    <property type="gene ID" value="LPERR06G16620"/>
</dbReference>
<protein>
    <submittedName>
        <fullName evidence="2">Uncharacterized protein</fullName>
    </submittedName>
</protein>
<organism evidence="2 3">
    <name type="scientific">Leersia perrieri</name>
    <dbReference type="NCBI Taxonomy" id="77586"/>
    <lineage>
        <taxon>Eukaryota</taxon>
        <taxon>Viridiplantae</taxon>
        <taxon>Streptophyta</taxon>
        <taxon>Embryophyta</taxon>
        <taxon>Tracheophyta</taxon>
        <taxon>Spermatophyta</taxon>
        <taxon>Magnoliopsida</taxon>
        <taxon>Liliopsida</taxon>
        <taxon>Poales</taxon>
        <taxon>Poaceae</taxon>
        <taxon>BOP clade</taxon>
        <taxon>Oryzoideae</taxon>
        <taxon>Oryzeae</taxon>
        <taxon>Oryzinae</taxon>
        <taxon>Leersia</taxon>
    </lineage>
</organism>
<reference evidence="2" key="3">
    <citation type="submission" date="2015-04" db="UniProtKB">
        <authorList>
            <consortium name="EnsemblPlants"/>
        </authorList>
    </citation>
    <scope>IDENTIFICATION</scope>
</reference>
<feature type="compositionally biased region" description="Acidic residues" evidence="1">
    <location>
        <begin position="64"/>
        <end position="86"/>
    </location>
</feature>
<evidence type="ECO:0000256" key="1">
    <source>
        <dbReference type="SAM" id="MobiDB-lite"/>
    </source>
</evidence>
<feature type="compositionally biased region" description="Polar residues" evidence="1">
    <location>
        <begin position="48"/>
        <end position="63"/>
    </location>
</feature>
<name>A0A0D9WRR8_9ORYZ</name>
<dbReference type="AlphaFoldDB" id="A0A0D9WRR8"/>
<dbReference type="HOGENOM" id="CLU_2501198_0_0_1"/>
<accession>A0A0D9WRR8</accession>
<keyword evidence="3" id="KW-1185">Reference proteome</keyword>
<proteinExistence type="predicted"/>
<evidence type="ECO:0000313" key="3">
    <source>
        <dbReference type="Proteomes" id="UP000032180"/>
    </source>
</evidence>
<evidence type="ECO:0000313" key="2">
    <source>
        <dbReference type="EnsemblPlants" id="LPERR06G16620.1"/>
    </source>
</evidence>